<dbReference type="PANTHER" id="PTHR40038:SF1">
    <property type="entry name" value="MEMBRANE-ASSOCIATED PROTEIN TCAA"/>
    <property type="match status" value="1"/>
</dbReference>
<dbReference type="OrthoDB" id="2327418at2"/>
<dbReference type="GeneID" id="74913896"/>
<dbReference type="RefSeq" id="WP_039145033.1">
    <property type="nucleotide sequence ID" value="NZ_JOJZ01000024.1"/>
</dbReference>
<dbReference type="EMBL" id="JOJZ01000024">
    <property type="protein sequence ID" value="KID41089.1"/>
    <property type="molecule type" value="Genomic_DNA"/>
</dbReference>
<evidence type="ECO:0000256" key="1">
    <source>
        <dbReference type="SAM" id="MobiDB-lite"/>
    </source>
</evidence>
<feature type="compositionally biased region" description="Low complexity" evidence="1">
    <location>
        <begin position="361"/>
        <end position="373"/>
    </location>
</feature>
<keyword evidence="2" id="KW-0472">Membrane</keyword>
<keyword evidence="2" id="KW-0812">Transmembrane</keyword>
<gene>
    <name evidence="3" type="ORF">LfDm3_1235</name>
</gene>
<reference evidence="3 4" key="1">
    <citation type="submission" date="2014-06" db="EMBL/GenBank/DDBJ databases">
        <title>Functional and comparative genomic analyses of the Drosophila gut microbiota identify candidate symbiosis factors.</title>
        <authorList>
            <person name="Newell P.D."/>
            <person name="Chaston J.M."/>
            <person name="Douglas A.E."/>
        </authorList>
    </citation>
    <scope>NUCLEOTIDE SEQUENCE [LARGE SCALE GENOMIC DNA]</scope>
    <source>
        <strain evidence="3 4">DmCS_002</strain>
    </source>
</reference>
<feature type="transmembrane region" description="Helical" evidence="2">
    <location>
        <begin position="12"/>
        <end position="33"/>
    </location>
</feature>
<proteinExistence type="predicted"/>
<dbReference type="Proteomes" id="UP000031397">
    <property type="component" value="Unassembled WGS sequence"/>
</dbReference>
<keyword evidence="4" id="KW-1185">Reference proteome</keyword>
<dbReference type="PANTHER" id="PTHR40038">
    <property type="entry name" value="MEMBRANE-ASSOCIATED PROTEIN TCAA"/>
    <property type="match status" value="1"/>
</dbReference>
<comment type="caution">
    <text evidence="3">The sequence shown here is derived from an EMBL/GenBank/DDBJ whole genome shotgun (WGS) entry which is preliminary data.</text>
</comment>
<evidence type="ECO:0000313" key="4">
    <source>
        <dbReference type="Proteomes" id="UP000031397"/>
    </source>
</evidence>
<evidence type="ECO:0000313" key="3">
    <source>
        <dbReference type="EMBL" id="KID41089.1"/>
    </source>
</evidence>
<name>A0A0C1M467_9LACO</name>
<sequence length="399" mass="43707">MDTKHKSHKFLAFLIVLEIIIVVTIGIVGTNYYSKKASGERLISALQGHQQKSVMANIKIAGQKGTPDEGTVQPVMTYFDQHPSAISNLKMQMSGGDGISQAFSYEQTGKNFLVFPRYQLVVKPVAPSVKTNLPHAQVTVDGKKAGQTDDHGELKVKELIPGVHQVTATAEANGKRLETNGQFSLLESDDTAHLNFKVVSFRVKSVPSAVVYVDNHPIVNLDKSGKTKIKNLPINANSSIWATLSVNGKPVQSEVQYLTMKNDNSQITIKFDKLVDKKAASNLINAIWDPINGDVSDDASADKAQYDQNFIDGKKNPAYGKMIAIAKQDHTDKIKDRKITANVKKVQSTGEGKANVEFEVQTQTTDDNGQQTTKAANYRADVKQSVDGQLQLQNLDEVK</sequence>
<dbReference type="AlphaFoldDB" id="A0A0C1M467"/>
<feature type="region of interest" description="Disordered" evidence="1">
    <location>
        <begin position="361"/>
        <end position="383"/>
    </location>
</feature>
<accession>A0A0C1M467</accession>
<dbReference type="PATRIC" id="fig|1614.7.peg.1174"/>
<organism evidence="3 4">
    <name type="scientific">Fructilactobacillus fructivorans</name>
    <dbReference type="NCBI Taxonomy" id="1614"/>
    <lineage>
        <taxon>Bacteria</taxon>
        <taxon>Bacillati</taxon>
        <taxon>Bacillota</taxon>
        <taxon>Bacilli</taxon>
        <taxon>Lactobacillales</taxon>
        <taxon>Lactobacillaceae</taxon>
        <taxon>Fructilactobacillus</taxon>
    </lineage>
</organism>
<protein>
    <submittedName>
        <fullName evidence="3">Uncharacterized protein</fullName>
    </submittedName>
</protein>
<evidence type="ECO:0000256" key="2">
    <source>
        <dbReference type="SAM" id="Phobius"/>
    </source>
</evidence>
<keyword evidence="2" id="KW-1133">Transmembrane helix</keyword>